<evidence type="ECO:0000313" key="2">
    <source>
        <dbReference type="Proteomes" id="UP001314200"/>
    </source>
</evidence>
<evidence type="ECO:0000313" key="1">
    <source>
        <dbReference type="EMBL" id="CAK1232440.1"/>
    </source>
</evidence>
<organism evidence="1 2">
    <name type="scientific">Fructobacillus cardui</name>
    <dbReference type="NCBI Taxonomy" id="2893170"/>
    <lineage>
        <taxon>Bacteria</taxon>
        <taxon>Bacillati</taxon>
        <taxon>Bacillota</taxon>
        <taxon>Bacilli</taxon>
        <taxon>Lactobacillales</taxon>
        <taxon>Lactobacillaceae</taxon>
        <taxon>Fructobacillus</taxon>
    </lineage>
</organism>
<comment type="caution">
    <text evidence="1">The sequence shown here is derived from an EMBL/GenBank/DDBJ whole genome shotgun (WGS) entry which is preliminary data.</text>
</comment>
<gene>
    <name evidence="1" type="ORF">R82641_BJNNKPBH_00367</name>
</gene>
<name>A0ABN9YP54_9LACO</name>
<sequence length="49" mass="5715">MEHSQTDNKAIALAFAQSEYAFIRAEAKDNQDRLDLFKSTYEEALKHIR</sequence>
<protein>
    <submittedName>
        <fullName evidence="1">Uncharacterized protein</fullName>
    </submittedName>
</protein>
<reference evidence="1 2" key="1">
    <citation type="submission" date="2023-10" db="EMBL/GenBank/DDBJ databases">
        <authorList>
            <person name="Botero Cardona J."/>
        </authorList>
    </citation>
    <scope>NUCLEOTIDE SEQUENCE [LARGE SCALE GENOMIC DNA]</scope>
    <source>
        <strain evidence="1 2">R-82641</strain>
    </source>
</reference>
<proteinExistence type="predicted"/>
<dbReference type="Proteomes" id="UP001314200">
    <property type="component" value="Unassembled WGS sequence"/>
</dbReference>
<accession>A0ABN9YP54</accession>
<keyword evidence="2" id="KW-1185">Reference proteome</keyword>
<dbReference type="EMBL" id="CAUZLY010000003">
    <property type="protein sequence ID" value="CAK1232440.1"/>
    <property type="molecule type" value="Genomic_DNA"/>
</dbReference>
<dbReference type="RefSeq" id="WP_338347708.1">
    <property type="nucleotide sequence ID" value="NZ_CAUZLY010000003.1"/>
</dbReference>